<dbReference type="AlphaFoldDB" id="F3KY96"/>
<dbReference type="STRING" id="2518989.IMCC3088_1264"/>
<keyword evidence="6 7" id="KW-0472">Membrane</keyword>
<reference evidence="8 9" key="1">
    <citation type="journal article" date="2011" name="J. Bacteriol.">
        <title>Genome sequence of strain IMCC3088, a proteorhodopsin-containing marine bacterium belonging to the OM60/NOR5 clade.</title>
        <authorList>
            <person name="Jang Y."/>
            <person name="Oh H.M."/>
            <person name="Kang I."/>
            <person name="Lee K."/>
            <person name="Yang S.J."/>
            <person name="Cho J.C."/>
        </authorList>
    </citation>
    <scope>NUCLEOTIDE SEQUENCE [LARGE SCALE GENOMIC DNA]</scope>
    <source>
        <strain evidence="8 9">IMCC3088</strain>
    </source>
</reference>
<feature type="transmembrane region" description="Helical" evidence="7">
    <location>
        <begin position="282"/>
        <end position="299"/>
    </location>
</feature>
<feature type="transmembrane region" description="Helical" evidence="7">
    <location>
        <begin position="185"/>
        <end position="206"/>
    </location>
</feature>
<organism evidence="8 9">
    <name type="scientific">Aequoribacter fuscus</name>
    <dbReference type="NCBI Taxonomy" id="2518989"/>
    <lineage>
        <taxon>Bacteria</taxon>
        <taxon>Pseudomonadati</taxon>
        <taxon>Pseudomonadota</taxon>
        <taxon>Gammaproteobacteria</taxon>
        <taxon>Cellvibrionales</taxon>
        <taxon>Halieaceae</taxon>
        <taxon>Aequoribacter</taxon>
    </lineage>
</organism>
<keyword evidence="3" id="KW-1003">Cell membrane</keyword>
<comment type="similarity">
    <text evidence="2">Belongs to the UPF0324 family.</text>
</comment>
<dbReference type="InterPro" id="IPR018383">
    <property type="entry name" value="UPF0324_pro"/>
</dbReference>
<feature type="transmembrane region" description="Helical" evidence="7">
    <location>
        <begin position="248"/>
        <end position="270"/>
    </location>
</feature>
<dbReference type="EMBL" id="AEIG01000002">
    <property type="protein sequence ID" value="EGG30952.1"/>
    <property type="molecule type" value="Genomic_DNA"/>
</dbReference>
<feature type="transmembrane region" description="Helical" evidence="7">
    <location>
        <begin position="151"/>
        <end position="173"/>
    </location>
</feature>
<keyword evidence="4 7" id="KW-0812">Transmembrane</keyword>
<feature type="transmembrane region" description="Helical" evidence="7">
    <location>
        <begin position="218"/>
        <end position="236"/>
    </location>
</feature>
<feature type="transmembrane region" description="Helical" evidence="7">
    <location>
        <begin position="12"/>
        <end position="28"/>
    </location>
</feature>
<dbReference type="Pfam" id="PF03601">
    <property type="entry name" value="Cons_hypoth698"/>
    <property type="match status" value="1"/>
</dbReference>
<feature type="transmembrane region" description="Helical" evidence="7">
    <location>
        <begin position="58"/>
        <end position="81"/>
    </location>
</feature>
<feature type="transmembrane region" description="Helical" evidence="7">
    <location>
        <begin position="121"/>
        <end position="139"/>
    </location>
</feature>
<evidence type="ECO:0000256" key="6">
    <source>
        <dbReference type="ARBA" id="ARBA00023136"/>
    </source>
</evidence>
<sequence length="328" mass="34143">MLSVLKKVSQFYPGTAAVALIAIASQFLATNYGAPVLVFALLLGMAMNFLYRQEHTKAGVDLCATQVLRAGVAMLGAGIAVSDIAAIGFAGVGVLIGGMFFTIAIGPVLARMLGLKRDMGLLSGGAVAICGVSAALTLSSVMPKNEEQSKFTLLTVIMVTTIGAIAMVTYPIAVQVLELTPQQAGYFLGGAIHDVSHVAGAGFALSEAIGVEAMTVKMVRVAMLIPIAWCFLLLFNREGGSGQSLKPPGFLLMFIALATINSFGFIPAAWSSALTSLSKLSFLLAIVALGIKTELSGLISHGWRPVALVLLQSVFLGATMLLWAVFAM</sequence>
<name>F3KY96_9GAMM</name>
<keyword evidence="5 7" id="KW-1133">Transmembrane helix</keyword>
<evidence type="ECO:0000256" key="5">
    <source>
        <dbReference type="ARBA" id="ARBA00022989"/>
    </source>
</evidence>
<evidence type="ECO:0000256" key="4">
    <source>
        <dbReference type="ARBA" id="ARBA00022692"/>
    </source>
</evidence>
<evidence type="ECO:0000313" key="8">
    <source>
        <dbReference type="EMBL" id="EGG30952.1"/>
    </source>
</evidence>
<dbReference type="PANTHER" id="PTHR30106:SF2">
    <property type="entry name" value="UPF0324 INNER MEMBRANE PROTEIN YEIH"/>
    <property type="match status" value="1"/>
</dbReference>
<comment type="subcellular location">
    <subcellularLocation>
        <location evidence="1">Cell membrane</location>
        <topology evidence="1">Multi-pass membrane protein</topology>
    </subcellularLocation>
</comment>
<gene>
    <name evidence="8" type="ORF">IMCC3088_1264</name>
</gene>
<feature type="transmembrane region" description="Helical" evidence="7">
    <location>
        <begin position="306"/>
        <end position="326"/>
    </location>
</feature>
<evidence type="ECO:0000313" key="9">
    <source>
        <dbReference type="Proteomes" id="UP000005615"/>
    </source>
</evidence>
<feature type="transmembrane region" description="Helical" evidence="7">
    <location>
        <begin position="87"/>
        <end position="109"/>
    </location>
</feature>
<proteinExistence type="inferred from homology"/>
<comment type="caution">
    <text evidence="8">The sequence shown here is derived from an EMBL/GenBank/DDBJ whole genome shotgun (WGS) entry which is preliminary data.</text>
</comment>
<keyword evidence="9" id="KW-1185">Reference proteome</keyword>
<dbReference type="Proteomes" id="UP000005615">
    <property type="component" value="Unassembled WGS sequence"/>
</dbReference>
<dbReference type="GO" id="GO:0005886">
    <property type="term" value="C:plasma membrane"/>
    <property type="evidence" value="ECO:0007669"/>
    <property type="project" value="UniProtKB-SubCell"/>
</dbReference>
<evidence type="ECO:0000256" key="3">
    <source>
        <dbReference type="ARBA" id="ARBA00022475"/>
    </source>
</evidence>
<dbReference type="PANTHER" id="PTHR30106">
    <property type="entry name" value="INNER MEMBRANE PROTEIN YEIH-RELATED"/>
    <property type="match status" value="1"/>
</dbReference>
<dbReference type="eggNOG" id="COG2855">
    <property type="taxonomic scope" value="Bacteria"/>
</dbReference>
<accession>F3KY96</accession>
<protein>
    <submittedName>
        <fullName evidence="8">Uncharacterized protein</fullName>
    </submittedName>
</protein>
<evidence type="ECO:0000256" key="7">
    <source>
        <dbReference type="SAM" id="Phobius"/>
    </source>
</evidence>
<evidence type="ECO:0000256" key="2">
    <source>
        <dbReference type="ARBA" id="ARBA00007977"/>
    </source>
</evidence>
<evidence type="ECO:0000256" key="1">
    <source>
        <dbReference type="ARBA" id="ARBA00004651"/>
    </source>
</evidence>